<sequence length="201" mass="22689">MKPPLLLLACMLLAITCLPGQPPGPKVYTGAQILPFLRLYDLQGLGDFIQKESSVNYKEVAVSFDQDAWSQVPFKKLHVADDYAALKTADDTSYPLFPFQPPTLEKLAEARTYQEVLQTLLPPSRSGNEAFFSIMDVPTSTQSLEESKDGYDLRLRAAYLHQDRIVWIECRMVYGQSRAARSTATPFRESVIQIHISPKYK</sequence>
<gene>
    <name evidence="2" type="ORF">ACFQDI_20240</name>
</gene>
<feature type="signal peptide" evidence="1">
    <location>
        <begin position="1"/>
        <end position="20"/>
    </location>
</feature>
<proteinExistence type="predicted"/>
<keyword evidence="1" id="KW-0732">Signal</keyword>
<evidence type="ECO:0000313" key="3">
    <source>
        <dbReference type="Proteomes" id="UP001596052"/>
    </source>
</evidence>
<comment type="caution">
    <text evidence="2">The sequence shown here is derived from an EMBL/GenBank/DDBJ whole genome shotgun (WGS) entry which is preliminary data.</text>
</comment>
<dbReference type="EMBL" id="JBHSMQ010000009">
    <property type="protein sequence ID" value="MFC5457210.1"/>
    <property type="molecule type" value="Genomic_DNA"/>
</dbReference>
<evidence type="ECO:0000313" key="2">
    <source>
        <dbReference type="EMBL" id="MFC5457210.1"/>
    </source>
</evidence>
<name>A0ABW0KVH6_9BACT</name>
<accession>A0ABW0KVH6</accession>
<evidence type="ECO:0000256" key="1">
    <source>
        <dbReference type="SAM" id="SignalP"/>
    </source>
</evidence>
<dbReference type="RefSeq" id="WP_377170257.1">
    <property type="nucleotide sequence ID" value="NZ_JBHSMQ010000009.1"/>
</dbReference>
<dbReference type="Proteomes" id="UP001596052">
    <property type="component" value="Unassembled WGS sequence"/>
</dbReference>
<keyword evidence="3" id="KW-1185">Reference proteome</keyword>
<organism evidence="2 3">
    <name type="scientific">Prosthecobacter fluviatilis</name>
    <dbReference type="NCBI Taxonomy" id="445931"/>
    <lineage>
        <taxon>Bacteria</taxon>
        <taxon>Pseudomonadati</taxon>
        <taxon>Verrucomicrobiota</taxon>
        <taxon>Verrucomicrobiia</taxon>
        <taxon>Verrucomicrobiales</taxon>
        <taxon>Verrucomicrobiaceae</taxon>
        <taxon>Prosthecobacter</taxon>
    </lineage>
</organism>
<feature type="chain" id="PRO_5045378050" description="Lipoprotein" evidence="1">
    <location>
        <begin position="21"/>
        <end position="201"/>
    </location>
</feature>
<reference evidence="3" key="1">
    <citation type="journal article" date="2019" name="Int. J. Syst. Evol. Microbiol.">
        <title>The Global Catalogue of Microorganisms (GCM) 10K type strain sequencing project: providing services to taxonomists for standard genome sequencing and annotation.</title>
        <authorList>
            <consortium name="The Broad Institute Genomics Platform"/>
            <consortium name="The Broad Institute Genome Sequencing Center for Infectious Disease"/>
            <person name="Wu L."/>
            <person name="Ma J."/>
        </authorList>
    </citation>
    <scope>NUCLEOTIDE SEQUENCE [LARGE SCALE GENOMIC DNA]</scope>
    <source>
        <strain evidence="3">CGMCC 4.1469</strain>
    </source>
</reference>
<protein>
    <recommendedName>
        <fullName evidence="4">Lipoprotein</fullName>
    </recommendedName>
</protein>
<evidence type="ECO:0008006" key="4">
    <source>
        <dbReference type="Google" id="ProtNLM"/>
    </source>
</evidence>